<sequence length="330" mass="36635">MKAKIVLEEHLSTALNNSMWDASGEAARNGKAYMDDVEARLLDADRRIEEMDRCGIDVAVLSLTSPGAQSILDRAAAVDFAKRTNDEIVERYTSVHPGRLQAFATVALQSPKDAADELERAVVELGMRGALVNGYTNIGDADTAQYLDEAPVWEFWERAATLDVPVYLHPREALPSQQRIYEGYSSLVGSAWGFAHETATHAIRLMLSGLFDRYPNLTVILGHLGEGLPLMLPRLEHRLRMQRDGAGLGQAKRPVGEYFSNNFYVTTSGHFHTKGLLDAISEVGVDRVLFSADYPYESMQTASEWFDHALLSENDRVKIGRTNAARLFGF</sequence>
<accession>A0A6P2HG90</accession>
<gene>
    <name evidence="3" type="ORF">BLA23254_00588</name>
</gene>
<dbReference type="SUPFAM" id="SSF51556">
    <property type="entry name" value="Metallo-dependent hydrolases"/>
    <property type="match status" value="1"/>
</dbReference>
<dbReference type="GO" id="GO:0019748">
    <property type="term" value="P:secondary metabolic process"/>
    <property type="evidence" value="ECO:0007669"/>
    <property type="project" value="TreeGrafter"/>
</dbReference>
<dbReference type="Proteomes" id="UP000494218">
    <property type="component" value="Unassembled WGS sequence"/>
</dbReference>
<evidence type="ECO:0000259" key="2">
    <source>
        <dbReference type="Pfam" id="PF04909"/>
    </source>
</evidence>
<feature type="domain" description="Amidohydrolase-related" evidence="2">
    <location>
        <begin position="40"/>
        <end position="330"/>
    </location>
</feature>
<evidence type="ECO:0000313" key="4">
    <source>
        <dbReference type="Proteomes" id="UP000494218"/>
    </source>
</evidence>
<keyword evidence="1" id="KW-0456">Lyase</keyword>
<dbReference type="InterPro" id="IPR032466">
    <property type="entry name" value="Metal_Hydrolase"/>
</dbReference>
<evidence type="ECO:0000313" key="3">
    <source>
        <dbReference type="EMBL" id="VWB15878.1"/>
    </source>
</evidence>
<dbReference type="Pfam" id="PF04909">
    <property type="entry name" value="Amidohydro_2"/>
    <property type="match status" value="1"/>
</dbReference>
<dbReference type="PANTHER" id="PTHR21240:SF30">
    <property type="entry name" value="AMIDOHYDROLASE-RELATED DOMAIN-CONTAINING PROTEIN-RELATED"/>
    <property type="match status" value="1"/>
</dbReference>
<keyword evidence="3" id="KW-0378">Hydrolase</keyword>
<evidence type="ECO:0000256" key="1">
    <source>
        <dbReference type="ARBA" id="ARBA00023239"/>
    </source>
</evidence>
<dbReference type="AlphaFoldDB" id="A0A6P2HG90"/>
<dbReference type="RefSeq" id="WP_175029944.1">
    <property type="nucleotide sequence ID" value="NZ_CABVPW010000002.1"/>
</dbReference>
<proteinExistence type="predicted"/>
<name>A0A6P2HG90_BURL3</name>
<dbReference type="GO" id="GO:0016787">
    <property type="term" value="F:hydrolase activity"/>
    <property type="evidence" value="ECO:0007669"/>
    <property type="project" value="UniProtKB-KW"/>
</dbReference>
<dbReference type="GO" id="GO:0016831">
    <property type="term" value="F:carboxy-lyase activity"/>
    <property type="evidence" value="ECO:0007669"/>
    <property type="project" value="InterPro"/>
</dbReference>
<dbReference type="InterPro" id="IPR032465">
    <property type="entry name" value="ACMSD"/>
</dbReference>
<protein>
    <submittedName>
        <fullName evidence="3">Amidohydrolase</fullName>
    </submittedName>
</protein>
<dbReference type="PANTHER" id="PTHR21240">
    <property type="entry name" value="2-AMINO-3-CARBOXYLMUCONATE-6-SEMIALDEHYDE DECARBOXYLASE"/>
    <property type="match status" value="1"/>
</dbReference>
<reference evidence="3 4" key="1">
    <citation type="submission" date="2019-09" db="EMBL/GenBank/DDBJ databases">
        <authorList>
            <person name="Depoorter E."/>
        </authorList>
    </citation>
    <scope>NUCLEOTIDE SEQUENCE [LARGE SCALE GENOMIC DNA]</scope>
    <source>
        <strain evidence="3">LMG 23254</strain>
    </source>
</reference>
<dbReference type="Gene3D" id="3.20.20.140">
    <property type="entry name" value="Metal-dependent hydrolases"/>
    <property type="match status" value="1"/>
</dbReference>
<dbReference type="EMBL" id="CABVPW010000002">
    <property type="protein sequence ID" value="VWB15878.1"/>
    <property type="molecule type" value="Genomic_DNA"/>
</dbReference>
<organism evidence="3 4">
    <name type="scientific">Burkholderia lata (strain ATCC 17760 / DSM 23089 / LMG 22485 / NCIMB 9086 / R18194 / 383)</name>
    <dbReference type="NCBI Taxonomy" id="482957"/>
    <lineage>
        <taxon>Bacteria</taxon>
        <taxon>Pseudomonadati</taxon>
        <taxon>Pseudomonadota</taxon>
        <taxon>Betaproteobacteria</taxon>
        <taxon>Burkholderiales</taxon>
        <taxon>Burkholderiaceae</taxon>
        <taxon>Burkholderia</taxon>
        <taxon>Burkholderia cepacia complex</taxon>
    </lineage>
</organism>
<dbReference type="GO" id="GO:0005829">
    <property type="term" value="C:cytosol"/>
    <property type="evidence" value="ECO:0007669"/>
    <property type="project" value="TreeGrafter"/>
</dbReference>
<dbReference type="InterPro" id="IPR006680">
    <property type="entry name" value="Amidohydro-rel"/>
</dbReference>